<feature type="domain" description="Domain of unknown function DB" evidence="1">
    <location>
        <begin position="130"/>
        <end position="227"/>
    </location>
</feature>
<dbReference type="Proteomes" id="UP001303046">
    <property type="component" value="Unassembled WGS sequence"/>
</dbReference>
<evidence type="ECO:0000313" key="2">
    <source>
        <dbReference type="EMBL" id="KAK6754487.1"/>
    </source>
</evidence>
<dbReference type="PANTHER" id="PTHR46705">
    <property type="entry name" value="PROTEIN CBG09805"/>
    <property type="match status" value="1"/>
</dbReference>
<evidence type="ECO:0000313" key="3">
    <source>
        <dbReference type="Proteomes" id="UP001303046"/>
    </source>
</evidence>
<gene>
    <name evidence="2" type="primary">Necator_chrV.g18263</name>
    <name evidence="2" type="ORF">RB195_013472</name>
</gene>
<name>A0ABR1DVQ0_NECAM</name>
<dbReference type="Pfam" id="PF01682">
    <property type="entry name" value="DB"/>
    <property type="match status" value="1"/>
</dbReference>
<evidence type="ECO:0000259" key="1">
    <source>
        <dbReference type="Pfam" id="PF01682"/>
    </source>
</evidence>
<sequence>MCASELKPVTLMAVNQMRCTFHNLIKDVRTAVQAAWYCPFRYWQIKTMPEVVRAHAAVCFSLGCFGAIGGIGGFGCSPPCSPFGMCLSTPPMCLGRACAVRAKGAKIYRDESATNQLLNTQDPNEHFLTCCGLLDVPLQCLPLCTFDGYNVSSVQSVVGLTSSCPITALPHVHFCAARGANHSRCCTAAGVQQHCLMFCDQSPGTTNQISMYHMQCLAEFEYMKDCFVEHALTEYYQTKQAVIESYQRSHLD</sequence>
<dbReference type="InterPro" id="IPR002602">
    <property type="entry name" value="DB"/>
</dbReference>
<dbReference type="PANTHER" id="PTHR46705:SF11">
    <property type="entry name" value="DOMAIN OF UNKNOWN FUNCTION DB DOMAIN-CONTAINING PROTEIN"/>
    <property type="match status" value="1"/>
</dbReference>
<accession>A0ABR1DVQ0</accession>
<keyword evidence="3" id="KW-1185">Reference proteome</keyword>
<dbReference type="EMBL" id="JAVFWL010000005">
    <property type="protein sequence ID" value="KAK6754487.1"/>
    <property type="molecule type" value="Genomic_DNA"/>
</dbReference>
<organism evidence="2 3">
    <name type="scientific">Necator americanus</name>
    <name type="common">Human hookworm</name>
    <dbReference type="NCBI Taxonomy" id="51031"/>
    <lineage>
        <taxon>Eukaryota</taxon>
        <taxon>Metazoa</taxon>
        <taxon>Ecdysozoa</taxon>
        <taxon>Nematoda</taxon>
        <taxon>Chromadorea</taxon>
        <taxon>Rhabditida</taxon>
        <taxon>Rhabditina</taxon>
        <taxon>Rhabditomorpha</taxon>
        <taxon>Strongyloidea</taxon>
        <taxon>Ancylostomatidae</taxon>
        <taxon>Bunostominae</taxon>
        <taxon>Necator</taxon>
    </lineage>
</organism>
<proteinExistence type="predicted"/>
<reference evidence="2 3" key="1">
    <citation type="submission" date="2023-08" db="EMBL/GenBank/DDBJ databases">
        <title>A Necator americanus chromosomal reference genome.</title>
        <authorList>
            <person name="Ilik V."/>
            <person name="Petrzelkova K.J."/>
            <person name="Pardy F."/>
            <person name="Fuh T."/>
            <person name="Niatou-Singa F.S."/>
            <person name="Gouil Q."/>
            <person name="Baker L."/>
            <person name="Ritchie M.E."/>
            <person name="Jex A.R."/>
            <person name="Gazzola D."/>
            <person name="Li H."/>
            <person name="Toshio Fujiwara R."/>
            <person name="Zhan B."/>
            <person name="Aroian R.V."/>
            <person name="Pafco B."/>
            <person name="Schwarz E.M."/>
        </authorList>
    </citation>
    <scope>NUCLEOTIDE SEQUENCE [LARGE SCALE GENOMIC DNA]</scope>
    <source>
        <strain evidence="2 3">Aroian</strain>
        <tissue evidence="2">Whole animal</tissue>
    </source>
</reference>
<protein>
    <recommendedName>
        <fullName evidence="1">Domain of unknown function DB domain-containing protein</fullName>
    </recommendedName>
</protein>
<comment type="caution">
    <text evidence="2">The sequence shown here is derived from an EMBL/GenBank/DDBJ whole genome shotgun (WGS) entry which is preliminary data.</text>
</comment>